<dbReference type="InterPro" id="IPR029066">
    <property type="entry name" value="PLP-binding_barrel"/>
</dbReference>
<comment type="cofactor">
    <cofactor evidence="1">
        <name>pyridoxal 5'-phosphate</name>
        <dbReference type="ChEBI" id="CHEBI:597326"/>
    </cofactor>
</comment>
<evidence type="ECO:0000256" key="2">
    <source>
        <dbReference type="ARBA" id="ARBA00022898"/>
    </source>
</evidence>
<name>A0A3B0RUK1_9ZZZZ</name>
<dbReference type="CDD" id="cd00430">
    <property type="entry name" value="PLPDE_III_AR"/>
    <property type="match status" value="1"/>
</dbReference>
<dbReference type="EMBL" id="UOED01000093">
    <property type="protein sequence ID" value="VAV94811.1"/>
    <property type="molecule type" value="Genomic_DNA"/>
</dbReference>
<dbReference type="SUPFAM" id="SSF51419">
    <property type="entry name" value="PLP-binding barrel"/>
    <property type="match status" value="1"/>
</dbReference>
<sequence length="367" mass="40339">MTSGDFPSDAQATLTIDLRAIIENYKCCSQLAGGIESAAMVKADAYGMGIEQVAPALFNKAGCRIFFIANLAEALKLRRVTPQAIIYVLNGIFPGHLDYFARHDIRPVLNDLEQVKLWADFHPEKPLPCAIHFDTGINRLGLSPTEMEQFINDAAVRQKLNIALIMSHLACSDDSKNPMNRKQLGDFKAITEQFPGIPASLANSGGILLGTDYHFDLVRPGLLLFGGNPQLGHMPEGIKPVFRITGKILQIRTVVPDDAVGYGATWRTDKPRHIATINIGYADGYLQMFNNRGRVYAGGKELAVVGRVSMDMIAVDVTDITISAGDDVELLGEHITLEMASEVSTLSQYEILTGVRERYQRIYSLND</sequence>
<dbReference type="InterPro" id="IPR009006">
    <property type="entry name" value="Ala_racemase/Decarboxylase_C"/>
</dbReference>
<dbReference type="Pfam" id="PF00842">
    <property type="entry name" value="Ala_racemase_C"/>
    <property type="match status" value="1"/>
</dbReference>
<dbReference type="HAMAP" id="MF_01201">
    <property type="entry name" value="Ala_racemase"/>
    <property type="match status" value="1"/>
</dbReference>
<dbReference type="GO" id="GO:0008784">
    <property type="term" value="F:alanine racemase activity"/>
    <property type="evidence" value="ECO:0007669"/>
    <property type="project" value="UniProtKB-EC"/>
</dbReference>
<reference evidence="5" key="1">
    <citation type="submission" date="2018-06" db="EMBL/GenBank/DDBJ databases">
        <authorList>
            <person name="Zhirakovskaya E."/>
        </authorList>
    </citation>
    <scope>NUCLEOTIDE SEQUENCE</scope>
</reference>
<dbReference type="InterPro" id="IPR000821">
    <property type="entry name" value="Ala_racemase"/>
</dbReference>
<accession>A0A3B0RUK1</accession>
<dbReference type="AlphaFoldDB" id="A0A3B0RUK1"/>
<dbReference type="PRINTS" id="PR00992">
    <property type="entry name" value="ALARACEMASE"/>
</dbReference>
<dbReference type="GO" id="GO:0030632">
    <property type="term" value="P:D-alanine biosynthetic process"/>
    <property type="evidence" value="ECO:0007669"/>
    <property type="project" value="TreeGrafter"/>
</dbReference>
<dbReference type="EC" id="5.1.1.1" evidence="5"/>
<dbReference type="PANTHER" id="PTHR30511">
    <property type="entry name" value="ALANINE RACEMASE"/>
    <property type="match status" value="1"/>
</dbReference>
<dbReference type="NCBIfam" id="TIGR00492">
    <property type="entry name" value="alr"/>
    <property type="match status" value="1"/>
</dbReference>
<dbReference type="GO" id="GO:0030170">
    <property type="term" value="F:pyridoxal phosphate binding"/>
    <property type="evidence" value="ECO:0007669"/>
    <property type="project" value="TreeGrafter"/>
</dbReference>
<dbReference type="SMART" id="SM01005">
    <property type="entry name" value="Ala_racemase_C"/>
    <property type="match status" value="1"/>
</dbReference>
<dbReference type="SUPFAM" id="SSF50621">
    <property type="entry name" value="Alanine racemase C-terminal domain-like"/>
    <property type="match status" value="1"/>
</dbReference>
<evidence type="ECO:0000256" key="1">
    <source>
        <dbReference type="ARBA" id="ARBA00001933"/>
    </source>
</evidence>
<proteinExistence type="inferred from homology"/>
<evidence type="ECO:0000259" key="4">
    <source>
        <dbReference type="SMART" id="SM01005"/>
    </source>
</evidence>
<dbReference type="Gene3D" id="2.40.37.10">
    <property type="entry name" value="Lyase, Ornithine Decarboxylase, Chain A, domain 1"/>
    <property type="match status" value="1"/>
</dbReference>
<protein>
    <submittedName>
        <fullName evidence="5">Alanine racemase</fullName>
        <ecNumber evidence="5">5.1.1.1</ecNumber>
    </submittedName>
</protein>
<feature type="domain" description="Alanine racemase C-terminal" evidence="4">
    <location>
        <begin position="241"/>
        <end position="364"/>
    </location>
</feature>
<evidence type="ECO:0000313" key="5">
    <source>
        <dbReference type="EMBL" id="VAV94811.1"/>
    </source>
</evidence>
<dbReference type="Pfam" id="PF01168">
    <property type="entry name" value="Ala_racemase_N"/>
    <property type="match status" value="1"/>
</dbReference>
<dbReference type="InterPro" id="IPR001608">
    <property type="entry name" value="Ala_racemase_N"/>
</dbReference>
<keyword evidence="2" id="KW-0663">Pyridoxal phosphate</keyword>
<dbReference type="GO" id="GO:0005829">
    <property type="term" value="C:cytosol"/>
    <property type="evidence" value="ECO:0007669"/>
    <property type="project" value="TreeGrafter"/>
</dbReference>
<evidence type="ECO:0000256" key="3">
    <source>
        <dbReference type="ARBA" id="ARBA00023235"/>
    </source>
</evidence>
<gene>
    <name evidence="5" type="ORF">MNBD_ALPHA02-1778</name>
</gene>
<dbReference type="PANTHER" id="PTHR30511:SF0">
    <property type="entry name" value="ALANINE RACEMASE, CATABOLIC-RELATED"/>
    <property type="match status" value="1"/>
</dbReference>
<dbReference type="InterPro" id="IPR011079">
    <property type="entry name" value="Ala_racemase_C"/>
</dbReference>
<keyword evidence="3 5" id="KW-0413">Isomerase</keyword>
<organism evidence="5">
    <name type="scientific">hydrothermal vent metagenome</name>
    <dbReference type="NCBI Taxonomy" id="652676"/>
    <lineage>
        <taxon>unclassified sequences</taxon>
        <taxon>metagenomes</taxon>
        <taxon>ecological metagenomes</taxon>
    </lineage>
</organism>
<dbReference type="Gene3D" id="3.20.20.10">
    <property type="entry name" value="Alanine racemase"/>
    <property type="match status" value="1"/>
</dbReference>